<comment type="similarity">
    <text evidence="2">Belongs to the nucleoside triphosphate pyrophosphohydrolase family.</text>
</comment>
<dbReference type="GO" id="GO:0046047">
    <property type="term" value="P:TTP catabolic process"/>
    <property type="evidence" value="ECO:0007669"/>
    <property type="project" value="TreeGrafter"/>
</dbReference>
<dbReference type="GO" id="GO:0046061">
    <property type="term" value="P:dATP catabolic process"/>
    <property type="evidence" value="ECO:0007669"/>
    <property type="project" value="TreeGrafter"/>
</dbReference>
<dbReference type="EC" id="3.6.1.8" evidence="3"/>
<evidence type="ECO:0000259" key="5">
    <source>
        <dbReference type="Pfam" id="PF03819"/>
    </source>
</evidence>
<dbReference type="CDD" id="cd11529">
    <property type="entry name" value="NTP-PPase_MazG_Cterm"/>
    <property type="match status" value="1"/>
</dbReference>
<sequence>MCIVPQNNCLALKKLLEITNTLRDPVNGCEWDRVQTFESITPHTLEETYEVLDAIERKDYPELKEELGDLLFQVVFYADLAKEQGYFTFDDVCQAVNDKLIRRHPHIFQNESVSMSDAKNWEQRKQQERSQKQQFSVLDDIPLALPALMRAHKIQKRCASVGFDWHELEPVVDKVQEEILEVMFEVKQETVDQEKLAEEVGDLLFATVNLSRHLGQNAELALKHANQKFERRFRQVEGHFKQRGQDMNQASLDEMEEVWQQVKQAEHK</sequence>
<dbReference type="RefSeq" id="WP_166916532.1">
    <property type="nucleotide sequence ID" value="NZ_CP050253.1"/>
</dbReference>
<dbReference type="Proteomes" id="UP000501168">
    <property type="component" value="Chromosome"/>
</dbReference>
<keyword evidence="7" id="KW-1185">Reference proteome</keyword>
<dbReference type="PANTHER" id="PTHR30522">
    <property type="entry name" value="NUCLEOSIDE TRIPHOSPHATE PYROPHOSPHOHYDROLASE"/>
    <property type="match status" value="1"/>
</dbReference>
<evidence type="ECO:0000256" key="1">
    <source>
        <dbReference type="ARBA" id="ARBA00052141"/>
    </source>
</evidence>
<evidence type="ECO:0000256" key="3">
    <source>
        <dbReference type="ARBA" id="ARBA00066372"/>
    </source>
</evidence>
<dbReference type="GO" id="GO:0046076">
    <property type="term" value="P:dTTP catabolic process"/>
    <property type="evidence" value="ECO:0007669"/>
    <property type="project" value="TreeGrafter"/>
</dbReference>
<dbReference type="InterPro" id="IPR048015">
    <property type="entry name" value="NTP-PPase_MazG-like_N"/>
</dbReference>
<dbReference type="CDD" id="cd11528">
    <property type="entry name" value="NTP-PPase_MazG_Nterm"/>
    <property type="match status" value="1"/>
</dbReference>
<feature type="domain" description="NTP pyrophosphohydrolase MazG-like" evidence="5">
    <location>
        <begin position="173"/>
        <end position="234"/>
    </location>
</feature>
<dbReference type="PANTHER" id="PTHR30522:SF0">
    <property type="entry name" value="NUCLEOSIDE TRIPHOSPHATE PYROPHOSPHOHYDROLASE"/>
    <property type="match status" value="1"/>
</dbReference>
<dbReference type="GO" id="GO:0006203">
    <property type="term" value="P:dGTP catabolic process"/>
    <property type="evidence" value="ECO:0007669"/>
    <property type="project" value="TreeGrafter"/>
</dbReference>
<accession>A0A6G9IBH0</accession>
<dbReference type="GO" id="GO:0046052">
    <property type="term" value="P:UTP catabolic process"/>
    <property type="evidence" value="ECO:0007669"/>
    <property type="project" value="TreeGrafter"/>
</dbReference>
<dbReference type="AlphaFoldDB" id="A0A6G9IBH0"/>
<dbReference type="GO" id="GO:0047693">
    <property type="term" value="F:ATP diphosphatase activity"/>
    <property type="evidence" value="ECO:0007669"/>
    <property type="project" value="UniProtKB-EC"/>
</dbReference>
<dbReference type="GO" id="GO:0046081">
    <property type="term" value="P:dUTP catabolic process"/>
    <property type="evidence" value="ECO:0007669"/>
    <property type="project" value="TreeGrafter"/>
</dbReference>
<dbReference type="NCBIfam" id="NF007113">
    <property type="entry name" value="PRK09562.1"/>
    <property type="match status" value="1"/>
</dbReference>
<dbReference type="FunFam" id="1.10.287.1080:FF:000003">
    <property type="entry name" value="Nucleoside triphosphate pyrophosphohydrolase"/>
    <property type="match status" value="1"/>
</dbReference>
<dbReference type="FunFam" id="1.10.287.1080:FF:000001">
    <property type="entry name" value="Nucleoside triphosphate pyrophosphohydrolase"/>
    <property type="match status" value="1"/>
</dbReference>
<dbReference type="Pfam" id="PF03819">
    <property type="entry name" value="MazG"/>
    <property type="match status" value="2"/>
</dbReference>
<keyword evidence="6" id="KW-0378">Hydrolase</keyword>
<dbReference type="InterPro" id="IPR048011">
    <property type="entry name" value="NTP-PPase_MazG-like_C"/>
</dbReference>
<gene>
    <name evidence="6" type="primary">mazG</name>
    <name evidence="6" type="ORF">IPMB12_07710</name>
</gene>
<dbReference type="KEGG" id="orb:IPMB12_07710"/>
<name>A0A6G9IBH0_9GAMM</name>
<evidence type="ECO:0000256" key="2">
    <source>
        <dbReference type="ARBA" id="ARBA00061115"/>
    </source>
</evidence>
<dbReference type="SUPFAM" id="SSF101386">
    <property type="entry name" value="all-alpha NTP pyrophosphatases"/>
    <property type="match status" value="2"/>
</dbReference>
<organism evidence="6 7">
    <name type="scientific">Zophobihabitans entericus</name>
    <dbReference type="NCBI Taxonomy" id="1635327"/>
    <lineage>
        <taxon>Bacteria</taxon>
        <taxon>Pseudomonadati</taxon>
        <taxon>Pseudomonadota</taxon>
        <taxon>Gammaproteobacteria</taxon>
        <taxon>Orbales</taxon>
        <taxon>Orbaceae</taxon>
        <taxon>Zophobihabitans</taxon>
    </lineage>
</organism>
<comment type="catalytic activity">
    <reaction evidence="1">
        <text>ATP + H2O = AMP + diphosphate + H(+)</text>
        <dbReference type="Rhea" id="RHEA:14245"/>
        <dbReference type="ChEBI" id="CHEBI:15377"/>
        <dbReference type="ChEBI" id="CHEBI:15378"/>
        <dbReference type="ChEBI" id="CHEBI:30616"/>
        <dbReference type="ChEBI" id="CHEBI:33019"/>
        <dbReference type="ChEBI" id="CHEBI:456215"/>
        <dbReference type="EC" id="3.6.1.8"/>
    </reaction>
</comment>
<dbReference type="InParanoid" id="A0A6G9IBH0"/>
<reference evidence="6 7" key="1">
    <citation type="submission" date="2020-03" db="EMBL/GenBank/DDBJ databases">
        <title>Complete genome sequence of Orbus sp. IPMB12 (BCRC 80908).</title>
        <authorList>
            <person name="Lo W.-S."/>
            <person name="Chang T.-H."/>
            <person name="Kuo C.-H."/>
        </authorList>
    </citation>
    <scope>NUCLEOTIDE SEQUENCE [LARGE SCALE GENOMIC DNA]</scope>
    <source>
        <strain evidence="6 7">IPMB12</strain>
    </source>
</reference>
<evidence type="ECO:0000313" key="7">
    <source>
        <dbReference type="Proteomes" id="UP000501168"/>
    </source>
</evidence>
<dbReference type="NCBIfam" id="TIGR00444">
    <property type="entry name" value="mazG"/>
    <property type="match status" value="1"/>
</dbReference>
<feature type="domain" description="NTP pyrophosphohydrolase MazG-like" evidence="5">
    <location>
        <begin position="35"/>
        <end position="108"/>
    </location>
</feature>
<evidence type="ECO:0000313" key="6">
    <source>
        <dbReference type="EMBL" id="QIQ21578.1"/>
    </source>
</evidence>
<dbReference type="Gene3D" id="1.10.287.1080">
    <property type="entry name" value="MazG-like"/>
    <property type="match status" value="2"/>
</dbReference>
<proteinExistence type="inferred from homology"/>
<dbReference type="InterPro" id="IPR011551">
    <property type="entry name" value="NTP_PyrPHydrolase_MazG"/>
</dbReference>
<evidence type="ECO:0000256" key="4">
    <source>
        <dbReference type="ARBA" id="ARBA00074799"/>
    </source>
</evidence>
<dbReference type="FunCoup" id="A0A6G9IBH0">
    <property type="interactions" value="253"/>
</dbReference>
<dbReference type="InterPro" id="IPR004518">
    <property type="entry name" value="MazG-like_dom"/>
</dbReference>
<protein>
    <recommendedName>
        <fullName evidence="4">Nucleoside triphosphate pyrophosphohydrolase</fullName>
        <ecNumber evidence="3">3.6.1.8</ecNumber>
    </recommendedName>
</protein>
<dbReference type="EMBL" id="CP050253">
    <property type="protein sequence ID" value="QIQ21578.1"/>
    <property type="molecule type" value="Genomic_DNA"/>
</dbReference>
<dbReference type="GO" id="GO:0006950">
    <property type="term" value="P:response to stress"/>
    <property type="evidence" value="ECO:0007669"/>
    <property type="project" value="UniProtKB-ARBA"/>
</dbReference>